<dbReference type="Proteomes" id="UP000823388">
    <property type="component" value="Chromosome 9K"/>
</dbReference>
<organism evidence="1 2">
    <name type="scientific">Panicum virgatum</name>
    <name type="common">Blackwell switchgrass</name>
    <dbReference type="NCBI Taxonomy" id="38727"/>
    <lineage>
        <taxon>Eukaryota</taxon>
        <taxon>Viridiplantae</taxon>
        <taxon>Streptophyta</taxon>
        <taxon>Embryophyta</taxon>
        <taxon>Tracheophyta</taxon>
        <taxon>Spermatophyta</taxon>
        <taxon>Magnoliopsida</taxon>
        <taxon>Liliopsida</taxon>
        <taxon>Poales</taxon>
        <taxon>Poaceae</taxon>
        <taxon>PACMAD clade</taxon>
        <taxon>Panicoideae</taxon>
        <taxon>Panicodae</taxon>
        <taxon>Paniceae</taxon>
        <taxon>Panicinae</taxon>
        <taxon>Panicum</taxon>
        <taxon>Panicum sect. Hiantes</taxon>
    </lineage>
</organism>
<dbReference type="EMBL" id="CM029053">
    <property type="protein sequence ID" value="KAG2550256.1"/>
    <property type="molecule type" value="Genomic_DNA"/>
</dbReference>
<gene>
    <name evidence="1" type="ORF">PVAP13_9KG235900</name>
</gene>
<dbReference type="AlphaFoldDB" id="A0A8T0NSQ5"/>
<protein>
    <submittedName>
        <fullName evidence="1">Uncharacterized protein</fullName>
    </submittedName>
</protein>
<sequence>PGNEFSVQKTLCAASTPLDVADTTRTGITVALDVLSDIIDAHSRGHSYDGAFGLSSIFVLNGRAAICAPFCGKCTNATMSKDFETYIISDIPLRFRIDKVGLPAFFTQLIGLLRRHNSFEDPSLFWDCALITQALKPPLSRAGLFTGLHKIHRFAPEGVRWNLLSVLGYTPEGQDWRQHIFQNGHPLLKKVLTYILDKFLGNKGDEGGESHATEKKYGQYHGNLYSLSIFPRQINEHGKPKVKELEEPFELLSELDLLYSHYLEEQLSMILELLLTSPKMQPELW</sequence>
<accession>A0A8T0NSQ5</accession>
<evidence type="ECO:0000313" key="2">
    <source>
        <dbReference type="Proteomes" id="UP000823388"/>
    </source>
</evidence>
<feature type="non-terminal residue" evidence="1">
    <location>
        <position position="285"/>
    </location>
</feature>
<feature type="non-terminal residue" evidence="1">
    <location>
        <position position="1"/>
    </location>
</feature>
<name>A0A8T0NSQ5_PANVG</name>
<keyword evidence="2" id="KW-1185">Reference proteome</keyword>
<comment type="caution">
    <text evidence="1">The sequence shown here is derived from an EMBL/GenBank/DDBJ whole genome shotgun (WGS) entry which is preliminary data.</text>
</comment>
<reference evidence="1" key="1">
    <citation type="submission" date="2020-05" db="EMBL/GenBank/DDBJ databases">
        <title>WGS assembly of Panicum virgatum.</title>
        <authorList>
            <person name="Lovell J.T."/>
            <person name="Jenkins J."/>
            <person name="Shu S."/>
            <person name="Juenger T.E."/>
            <person name="Schmutz J."/>
        </authorList>
    </citation>
    <scope>NUCLEOTIDE SEQUENCE</scope>
    <source>
        <strain evidence="1">AP13</strain>
    </source>
</reference>
<proteinExistence type="predicted"/>
<evidence type="ECO:0000313" key="1">
    <source>
        <dbReference type="EMBL" id="KAG2550256.1"/>
    </source>
</evidence>